<gene>
    <name evidence="2" type="ORF">C1SCF055_LOCUS15779</name>
</gene>
<reference evidence="3" key="2">
    <citation type="submission" date="2024-04" db="EMBL/GenBank/DDBJ databases">
        <authorList>
            <person name="Chen Y."/>
            <person name="Shah S."/>
            <person name="Dougan E. K."/>
            <person name="Thang M."/>
            <person name="Chan C."/>
        </authorList>
    </citation>
    <scope>NUCLEOTIDE SEQUENCE [LARGE SCALE GENOMIC DNA]</scope>
</reference>
<organism evidence="2">
    <name type="scientific">Cladocopium goreaui</name>
    <dbReference type="NCBI Taxonomy" id="2562237"/>
    <lineage>
        <taxon>Eukaryota</taxon>
        <taxon>Sar</taxon>
        <taxon>Alveolata</taxon>
        <taxon>Dinophyceae</taxon>
        <taxon>Suessiales</taxon>
        <taxon>Symbiodiniaceae</taxon>
        <taxon>Cladocopium</taxon>
    </lineage>
</organism>
<evidence type="ECO:0000313" key="3">
    <source>
        <dbReference type="EMBL" id="CAL1142015.1"/>
    </source>
</evidence>
<evidence type="ECO:0000256" key="1">
    <source>
        <dbReference type="SAM" id="MobiDB-lite"/>
    </source>
</evidence>
<dbReference type="EMBL" id="CAMXCT030001286">
    <property type="protein sequence ID" value="CAL4775952.1"/>
    <property type="molecule type" value="Genomic_DNA"/>
</dbReference>
<dbReference type="SUPFAM" id="SSF88697">
    <property type="entry name" value="PUA domain-like"/>
    <property type="match status" value="1"/>
</dbReference>
<comment type="caution">
    <text evidence="2">The sequence shown here is derived from an EMBL/GenBank/DDBJ whole genome shotgun (WGS) entry which is preliminary data.</text>
</comment>
<evidence type="ECO:0000313" key="4">
    <source>
        <dbReference type="Proteomes" id="UP001152797"/>
    </source>
</evidence>
<protein>
    <submittedName>
        <fullName evidence="2">Uncharacterized protein</fullName>
    </submittedName>
</protein>
<feature type="region of interest" description="Disordered" evidence="1">
    <location>
        <begin position="121"/>
        <end position="140"/>
    </location>
</feature>
<name>A0A9P1FVT9_9DINO</name>
<dbReference type="Gene3D" id="2.30.130.30">
    <property type="entry name" value="Hypothetical protein"/>
    <property type="match status" value="1"/>
</dbReference>
<dbReference type="Proteomes" id="UP001152797">
    <property type="component" value="Unassembled WGS sequence"/>
</dbReference>
<proteinExistence type="predicted"/>
<dbReference type="EMBL" id="CAMXCT010001286">
    <property type="protein sequence ID" value="CAI3988640.1"/>
    <property type="molecule type" value="Genomic_DNA"/>
</dbReference>
<accession>A0A9P1FVT9</accession>
<sequence>MSERFAKHVTHGPRLQRHRTWTFAKSGGKHQAIQLAKKFDGLLKQHLKRFDFLCYQQDKEERDLFLKEHGVKNKRSNKVNRDALEEVIYEGKSPVVEPELTKGIPTAPTPAKALIEETKGPTAPIEETKGTTAPTEETKEPTALIGETKQRNEEGVFPQSDGSFVCYFDVDGKENQISQIFPTESKAESWFSSMCHLRKTGGLRAALGGLKAAVAAGTRDMKCYDSVKDKHDLPAPASVAAFRFDDGINIWEGIMGKDLEDHQPKLPEAKVRVHCGCFKAIVNSVQGAGRQRFALFLGKWWKGKGAQATWRANCTIASASLDMLSSAAATKLAEIEGSKVLGVAVVDYVEERERASGDKKPPETVCQWLQKFDENLVEQHIIMQADIHPQSSKHHLWVFDRQGDSQFQRVSMPFLSKRLKEENLEFIDADAKKTTSLTEMVNEVESVRNREEVHYTIIQPPKTTDSFWHALYWSQDADRIRQVRTAYGWPVELGVRKQELENVQALRLEFLDRLAAFRTQNQNLCADMHAKLVSLEHGLRNGQQMKVDDLWLVGHLLQMRIRCAMGLLMHCEVKAVPSSMGVQIHQDGTYGPADRPVKLRVYHSAAFTDEAKRIAQYDLLIQDDAGCTLLAPEIDIEHETGSVQSGAVKSNEEIASEFGIKKILLIQEKWLDLILHHGKRVELRSRAANFRGKIGLGWRGKLCGHANLVDCFDVDDAWKRKFVDLHMVKDDPSLLKKYNFGWLLDQVTEISPSISFDQPNGCVVWISLDKPGSMDDSASSAASSSYSSFQPAAERGPAREPEQEPVVHVLRTSMFVMEKMLNGLSGIVIPDGELPSDTNEFLVAANQPDVVGGKVTLGPAVPAISMGVLEAKYAFSVPIGANRSPHTYRPFVKVEPFVRTLGTGRSTDRKTKPRSQHQFQKYAASSLRRTPYPEPVSAKKVLHEAIGDLIERSGGPGSLSCAIVLGGTCGWADVSGSLLWIPGAPRIEVPAEKFAEFLYSSPSSQVSGIELKGWKAPLAGAAFGLYSVRCTERPLSTTLHLERPAMPSTLGPRVKKSRVQTPFSVSQQELGIQQDLLTAAYGAEVRLSRFHPSASSRILQTVQRHQAQLGAVNASTALHLLAQAVPSASPASPVSASVAGALLSAASQPTAEPRDLAVASWASAKLQLSNCDALQALQDAIQASAERLDGQVCWAFASMDSSVASQPHFFATLADAAVPKIRDHFSARHVAITCWALAKVRLPHDDFILAAAGAMQGSKADGWMPQDLSNFLWSSAALRCDLFDQSEGKNPTVSRM</sequence>
<feature type="region of interest" description="Disordered" evidence="1">
    <location>
        <begin position="776"/>
        <end position="804"/>
    </location>
</feature>
<feature type="compositionally biased region" description="Low complexity" evidence="1">
    <location>
        <begin position="777"/>
        <end position="788"/>
    </location>
</feature>
<dbReference type="InterPro" id="IPR015947">
    <property type="entry name" value="PUA-like_sf"/>
</dbReference>
<evidence type="ECO:0000313" key="2">
    <source>
        <dbReference type="EMBL" id="CAI3988640.1"/>
    </source>
</evidence>
<reference evidence="2" key="1">
    <citation type="submission" date="2022-10" db="EMBL/GenBank/DDBJ databases">
        <authorList>
            <person name="Chen Y."/>
            <person name="Dougan E. K."/>
            <person name="Chan C."/>
            <person name="Rhodes N."/>
            <person name="Thang M."/>
        </authorList>
    </citation>
    <scope>NUCLEOTIDE SEQUENCE</scope>
</reference>
<keyword evidence="4" id="KW-1185">Reference proteome</keyword>
<dbReference type="EMBL" id="CAMXCT020001286">
    <property type="protein sequence ID" value="CAL1142015.1"/>
    <property type="molecule type" value="Genomic_DNA"/>
</dbReference>